<organism evidence="2 3">
    <name type="scientific">Leptobrachium leishanense</name>
    <name type="common">Leishan spiny toad</name>
    <dbReference type="NCBI Taxonomy" id="445787"/>
    <lineage>
        <taxon>Eukaryota</taxon>
        <taxon>Metazoa</taxon>
        <taxon>Chordata</taxon>
        <taxon>Craniata</taxon>
        <taxon>Vertebrata</taxon>
        <taxon>Euteleostomi</taxon>
        <taxon>Amphibia</taxon>
        <taxon>Batrachia</taxon>
        <taxon>Anura</taxon>
        <taxon>Pelobatoidea</taxon>
        <taxon>Megophryidae</taxon>
        <taxon>Leptobrachium</taxon>
    </lineage>
</organism>
<feature type="region of interest" description="Disordered" evidence="1">
    <location>
        <begin position="278"/>
        <end position="368"/>
    </location>
</feature>
<keyword evidence="3" id="KW-1185">Reference proteome</keyword>
<reference evidence="2" key="1">
    <citation type="submission" date="2025-08" db="UniProtKB">
        <authorList>
            <consortium name="Ensembl"/>
        </authorList>
    </citation>
    <scope>IDENTIFICATION</scope>
</reference>
<dbReference type="AlphaFoldDB" id="A0A8C5LMR1"/>
<sequence>MSLLSPLGSTCEAMQRPTPVFSPRGQGGPAGRLSPPRLSSPRVRIDIPGPQLSNSEDITFISGSAESPPEEPPCCPQLSSAWDTYKTVLCYVLSCSRCPRKDPEVYISCPGVEISEVSTHNGHPAGTPPGRRVGERSKKAGLGNSFSYPDLKFMGVPVFNKTCSTDIEPCREPPAPPPVPRHSAGENYSLQDSDPELSRLSGSMSSQEIDLLIWQKLTELFSFHQIDELARCTSETVFLEKSSQITELISSLTQDYQLEEQDAECRLVRNIIRISTRKTRTHRNASRGGEKGGWQQHYSRGGGKAPDSGNESMQESGLTSQEDLDVKISDETSSDLVARNMRKYSAPGSPLYKEDSLQDTETDSSGAPLLKVFC</sequence>
<feature type="region of interest" description="Disordered" evidence="1">
    <location>
        <begin position="167"/>
        <end position="201"/>
    </location>
</feature>
<feature type="region of interest" description="Disordered" evidence="1">
    <location>
        <begin position="1"/>
        <end position="55"/>
    </location>
</feature>
<dbReference type="GO" id="GO:0030054">
    <property type="term" value="C:cell junction"/>
    <property type="evidence" value="ECO:0007669"/>
    <property type="project" value="TreeGrafter"/>
</dbReference>
<dbReference type="GO" id="GO:0003334">
    <property type="term" value="P:keratinocyte development"/>
    <property type="evidence" value="ECO:0007669"/>
    <property type="project" value="InterPro"/>
</dbReference>
<evidence type="ECO:0000256" key="1">
    <source>
        <dbReference type="SAM" id="MobiDB-lite"/>
    </source>
</evidence>
<protein>
    <submittedName>
        <fullName evidence="2">Keratinocyte differentiation factor 1</fullName>
    </submittedName>
</protein>
<evidence type="ECO:0000313" key="3">
    <source>
        <dbReference type="Proteomes" id="UP000694569"/>
    </source>
</evidence>
<name>A0A8C5LMR1_9ANUR</name>
<reference evidence="2" key="2">
    <citation type="submission" date="2025-09" db="UniProtKB">
        <authorList>
            <consortium name="Ensembl"/>
        </authorList>
    </citation>
    <scope>IDENTIFICATION</scope>
</reference>
<dbReference type="PANTHER" id="PTHR35085:SF1">
    <property type="entry name" value="KERATINOCYTE DIFFERENTIATION FACTOR 1"/>
    <property type="match status" value="1"/>
</dbReference>
<dbReference type="InterPro" id="IPR028003">
    <property type="entry name" value="KDF1"/>
</dbReference>
<dbReference type="GO" id="GO:0010482">
    <property type="term" value="P:regulation of epidermal cell division"/>
    <property type="evidence" value="ECO:0007669"/>
    <property type="project" value="TreeGrafter"/>
</dbReference>
<dbReference type="Ensembl" id="ENSLLET00000001325.1">
    <property type="protein sequence ID" value="ENSLLEP00000001260.1"/>
    <property type="gene ID" value="ENSLLEG00000000823.1"/>
</dbReference>
<dbReference type="PANTHER" id="PTHR35085">
    <property type="entry name" value="KERATINOCYTE DIFFERENTIATION FACTOR 1"/>
    <property type="match status" value="1"/>
</dbReference>
<dbReference type="Pfam" id="PF15551">
    <property type="entry name" value="DUF4656"/>
    <property type="match status" value="1"/>
</dbReference>
<dbReference type="GeneTree" id="ENSGT00390000016565"/>
<proteinExistence type="predicted"/>
<evidence type="ECO:0000313" key="2">
    <source>
        <dbReference type="Ensembl" id="ENSLLEP00000001260.1"/>
    </source>
</evidence>
<feature type="compositionally biased region" description="Polar residues" evidence="1">
    <location>
        <begin position="309"/>
        <end position="321"/>
    </location>
</feature>
<dbReference type="Proteomes" id="UP000694569">
    <property type="component" value="Unplaced"/>
</dbReference>
<dbReference type="OrthoDB" id="8640515at2759"/>
<accession>A0A8C5LMR1</accession>